<accession>A0A9N9X9G0</accession>
<protein>
    <submittedName>
        <fullName evidence="2">Uncharacterized protein</fullName>
    </submittedName>
</protein>
<keyword evidence="3" id="KW-1185">Reference proteome</keyword>
<sequence length="45" mass="5181">AVLYKRIQAQSCFSNTLCVSSFISSSILNILVWRMRKNTCMQMAH</sequence>
<dbReference type="EMBL" id="OU898277">
    <property type="protein sequence ID" value="CAG9830121.1"/>
    <property type="molecule type" value="Genomic_DNA"/>
</dbReference>
<evidence type="ECO:0000313" key="2">
    <source>
        <dbReference type="EMBL" id="CAG9830121.1"/>
    </source>
</evidence>
<dbReference type="AlphaFoldDB" id="A0A9N9X9G0"/>
<organism evidence="2 3">
    <name type="scientific">Diabrotica balteata</name>
    <name type="common">Banded cucumber beetle</name>
    <dbReference type="NCBI Taxonomy" id="107213"/>
    <lineage>
        <taxon>Eukaryota</taxon>
        <taxon>Metazoa</taxon>
        <taxon>Ecdysozoa</taxon>
        <taxon>Arthropoda</taxon>
        <taxon>Hexapoda</taxon>
        <taxon>Insecta</taxon>
        <taxon>Pterygota</taxon>
        <taxon>Neoptera</taxon>
        <taxon>Endopterygota</taxon>
        <taxon>Coleoptera</taxon>
        <taxon>Polyphaga</taxon>
        <taxon>Cucujiformia</taxon>
        <taxon>Chrysomeloidea</taxon>
        <taxon>Chrysomelidae</taxon>
        <taxon>Galerucinae</taxon>
        <taxon>Diabroticina</taxon>
        <taxon>Diabroticites</taxon>
        <taxon>Diabrotica</taxon>
    </lineage>
</organism>
<reference evidence="2" key="1">
    <citation type="submission" date="2022-01" db="EMBL/GenBank/DDBJ databases">
        <authorList>
            <person name="King R."/>
        </authorList>
    </citation>
    <scope>NUCLEOTIDE SEQUENCE</scope>
</reference>
<gene>
    <name evidence="2" type="ORF">DIABBA_LOCUS3851</name>
</gene>
<evidence type="ECO:0000313" key="3">
    <source>
        <dbReference type="Proteomes" id="UP001153709"/>
    </source>
</evidence>
<feature type="transmembrane region" description="Helical" evidence="1">
    <location>
        <begin position="13"/>
        <end position="33"/>
    </location>
</feature>
<feature type="non-terminal residue" evidence="2">
    <location>
        <position position="1"/>
    </location>
</feature>
<evidence type="ECO:0000256" key="1">
    <source>
        <dbReference type="SAM" id="Phobius"/>
    </source>
</evidence>
<keyword evidence="1" id="KW-1133">Transmembrane helix</keyword>
<name>A0A9N9X9G0_DIABA</name>
<proteinExistence type="predicted"/>
<dbReference type="Proteomes" id="UP001153709">
    <property type="component" value="Chromosome 2"/>
</dbReference>
<keyword evidence="1" id="KW-0812">Transmembrane</keyword>
<keyword evidence="1" id="KW-0472">Membrane</keyword>